<organism evidence="1 2">
    <name type="scientific">Lecanicillium saksenae</name>
    <dbReference type="NCBI Taxonomy" id="468837"/>
    <lineage>
        <taxon>Eukaryota</taxon>
        <taxon>Fungi</taxon>
        <taxon>Dikarya</taxon>
        <taxon>Ascomycota</taxon>
        <taxon>Pezizomycotina</taxon>
        <taxon>Sordariomycetes</taxon>
        <taxon>Hypocreomycetidae</taxon>
        <taxon>Hypocreales</taxon>
        <taxon>Cordycipitaceae</taxon>
        <taxon>Lecanicillium</taxon>
    </lineage>
</organism>
<comment type="caution">
    <text evidence="1">The sequence shown here is derived from an EMBL/GenBank/DDBJ whole genome shotgun (WGS) entry which is preliminary data.</text>
</comment>
<reference evidence="1" key="1">
    <citation type="submission" date="2022-07" db="EMBL/GenBank/DDBJ databases">
        <title>Genome Sequence of Lecanicillium saksenae.</title>
        <authorList>
            <person name="Buettner E."/>
        </authorList>
    </citation>
    <scope>NUCLEOTIDE SEQUENCE</scope>
    <source>
        <strain evidence="1">VT-O1</strain>
    </source>
</reference>
<keyword evidence="2" id="KW-1185">Reference proteome</keyword>
<evidence type="ECO:0000313" key="1">
    <source>
        <dbReference type="EMBL" id="KAJ3471996.1"/>
    </source>
</evidence>
<protein>
    <submittedName>
        <fullName evidence="1">Uncharacterized protein</fullName>
    </submittedName>
</protein>
<gene>
    <name evidence="1" type="ORF">NLG97_g11378</name>
</gene>
<accession>A0ACC1QDJ1</accession>
<name>A0ACC1QDJ1_9HYPO</name>
<evidence type="ECO:0000313" key="2">
    <source>
        <dbReference type="Proteomes" id="UP001148737"/>
    </source>
</evidence>
<dbReference type="Proteomes" id="UP001148737">
    <property type="component" value="Unassembled WGS sequence"/>
</dbReference>
<proteinExistence type="predicted"/>
<dbReference type="EMBL" id="JANAKD010003651">
    <property type="protein sequence ID" value="KAJ3471996.1"/>
    <property type="molecule type" value="Genomic_DNA"/>
</dbReference>
<sequence>MNDYRFVNPHITKSLEPGTWRIKVRDTAVLDFRILEKRPVVLYEQPSLSHSLSTASRGSSELVSTSSKRALTPDEDDEGDKRVKRRVSQLQGSPSDGVVMFLNPSADPLVFSLPNGAKKTGKELSSGNTNALLQAEQGDTIYMTGMCELDEYQLIKQEPIASTAQSAVFVGRHSKRPDNIVTVKVLKTVSSNSEKPNVHERNVIRQADMWQREYQTQENLEHHSIVRYYGGDARFLSLTTTLPDREKMPLASCETSPVP</sequence>